<comment type="subcellular location">
    <subcellularLocation>
        <location evidence="6">Nucleus</location>
    </subcellularLocation>
</comment>
<dbReference type="PANTHER" id="PTHR31669">
    <property type="entry name" value="PROTEIN FAR1-RELATED SEQUENCE 10-RELATED"/>
    <property type="match status" value="1"/>
</dbReference>
<dbReference type="GO" id="GO:0006355">
    <property type="term" value="P:regulation of DNA-templated transcription"/>
    <property type="evidence" value="ECO:0007669"/>
    <property type="project" value="UniProtKB-UniRule"/>
</dbReference>
<evidence type="ECO:0000256" key="7">
    <source>
        <dbReference type="SAM" id="MobiDB-lite"/>
    </source>
</evidence>
<dbReference type="InterPro" id="IPR018289">
    <property type="entry name" value="MULE_transposase_dom"/>
</dbReference>
<dbReference type="GO" id="GO:0008270">
    <property type="term" value="F:zinc ion binding"/>
    <property type="evidence" value="ECO:0007669"/>
    <property type="project" value="UniProtKB-UniRule"/>
</dbReference>
<evidence type="ECO:0000256" key="5">
    <source>
        <dbReference type="PROSITE-ProRule" id="PRU00325"/>
    </source>
</evidence>
<name>A0AAV8P5G8_ENSVE</name>
<comment type="similarity">
    <text evidence="1 6">Belongs to the FHY3/FAR1 family.</text>
</comment>
<dbReference type="Pfam" id="PF03101">
    <property type="entry name" value="FAR1"/>
    <property type="match status" value="1"/>
</dbReference>
<dbReference type="PROSITE" id="PS50966">
    <property type="entry name" value="ZF_SWIM"/>
    <property type="match status" value="1"/>
</dbReference>
<sequence length="963" mass="109786">MISQVPTQLGEKHGCSTLGATTAFPPFALRRLSFSLRRTLNPFPLPIPLLDRGRVDRRRPGTIAPPRPFSLIRGLRGFLYERHDEDGANDSAMGENEASQSITADTVDEGKIDQTKELVIHDEDDSVGKMDKAELDVQGVTGGDDGIPRVGMVFNSYGEAVTFYKRYAMRVGFGVTIKKSSFTTYGLCRRLVLVCSKEGKAQTKACYHQSRPSMKTNCEAAFIAKLWGDGLLHVVEAKLEHNHELNPSEAHLYRCYKNMSSGATKDLAVRAAGREHLPYVGMEFLNSIEEGQLKLSEGDKEALLEFFSRMQTKNPSFFYLLDLDMEGHLRNVFWADSRSRSAYQYYGDVVYLDSTYLRNKYNIPLVLFVGSNSHGQLVLLGCGLLADETPGNYLWLFKAWLTCMLERPPNVIITDQSKEIQDVVAKVLPEARHRMCLSDITRSIPEKLREHTEWKTIHKAMNEVIYGSLKVDEFEEGWRNLTKTYGLEGNEWLNLLYENRKFWAPVYLKDMFWAGLSTALQEDNVRPFFEELIYPETSLQNFLENYEMVLRTKYELEAKADFDSFHKSRPTVSDSHMEQQLSKIYTLSMFEKFQHELKATIYCQVSLLKLDGSISTFEVRECTYTGDDERNHDKYYEVLYHVSEFEVQCICGFFQFTGILCRHALSVLSSQQVYEVPSQYILNRWRKDFKLLYALECSSKDVYGNKHIEQYDSLSKHCLRLVEIGMVSDEKYQLALKLVREVERSLLDENIFQDLHSRLVSSVTRLTGSDENHAAAQVGIVDGDKTPSSVPAKRRGRPPKKRKEPEIEPLNGSNGKTDSLRASADGNQSNMFQSSSTASHFGTHDRTHGVIDIMEEVNQNDLAFSSHYGLQSNHQHHLGNPMQSGATLQSHFGQQALGSQSRMQWICQQMLQEDQTPFGRRPAIHARNLCQVIYIGRVWFLALGEFKCQWGMSVVILGNEADE</sequence>
<gene>
    <name evidence="9" type="ORF">OPV22_028843</name>
</gene>
<evidence type="ECO:0000259" key="8">
    <source>
        <dbReference type="PROSITE" id="PS50966"/>
    </source>
</evidence>
<accession>A0AAV8P5G8</accession>
<organism evidence="9 10">
    <name type="scientific">Ensete ventricosum</name>
    <name type="common">Abyssinian banana</name>
    <name type="synonym">Musa ensete</name>
    <dbReference type="NCBI Taxonomy" id="4639"/>
    <lineage>
        <taxon>Eukaryota</taxon>
        <taxon>Viridiplantae</taxon>
        <taxon>Streptophyta</taxon>
        <taxon>Embryophyta</taxon>
        <taxon>Tracheophyta</taxon>
        <taxon>Spermatophyta</taxon>
        <taxon>Magnoliopsida</taxon>
        <taxon>Liliopsida</taxon>
        <taxon>Zingiberales</taxon>
        <taxon>Musaceae</taxon>
        <taxon>Ensete</taxon>
    </lineage>
</organism>
<dbReference type="AlphaFoldDB" id="A0AAV8P5G8"/>
<dbReference type="Proteomes" id="UP001222027">
    <property type="component" value="Unassembled WGS sequence"/>
</dbReference>
<evidence type="ECO:0000313" key="9">
    <source>
        <dbReference type="EMBL" id="KAJ8466291.1"/>
    </source>
</evidence>
<proteinExistence type="inferred from homology"/>
<evidence type="ECO:0000256" key="3">
    <source>
        <dbReference type="ARBA" id="ARBA00022771"/>
    </source>
</evidence>
<evidence type="ECO:0000256" key="1">
    <source>
        <dbReference type="ARBA" id="ARBA00005889"/>
    </source>
</evidence>
<dbReference type="InterPro" id="IPR006564">
    <property type="entry name" value="Znf_PMZ"/>
</dbReference>
<comment type="function">
    <text evidence="6">Putative transcription activator involved in regulating light control of development.</text>
</comment>
<dbReference type="SMART" id="SM00575">
    <property type="entry name" value="ZnF_PMZ"/>
    <property type="match status" value="1"/>
</dbReference>
<dbReference type="InterPro" id="IPR004330">
    <property type="entry name" value="FAR1_DNA_bnd_dom"/>
</dbReference>
<dbReference type="EMBL" id="JAQQAF010000008">
    <property type="protein sequence ID" value="KAJ8466291.1"/>
    <property type="molecule type" value="Genomic_DNA"/>
</dbReference>
<evidence type="ECO:0000256" key="2">
    <source>
        <dbReference type="ARBA" id="ARBA00022723"/>
    </source>
</evidence>
<protein>
    <recommendedName>
        <fullName evidence="6">Protein FAR1-RELATED SEQUENCE</fullName>
    </recommendedName>
</protein>
<dbReference type="PANTHER" id="PTHR31669:SF297">
    <property type="entry name" value="PROTEIN FAR1-RELATED SEQUENCE"/>
    <property type="match status" value="1"/>
</dbReference>
<reference evidence="9 10" key="1">
    <citation type="submission" date="2022-12" db="EMBL/GenBank/DDBJ databases">
        <title>Chromosome-scale assembly of the Ensete ventricosum genome.</title>
        <authorList>
            <person name="Dussert Y."/>
            <person name="Stocks J."/>
            <person name="Wendawek A."/>
            <person name="Woldeyes F."/>
            <person name="Nichols R.A."/>
            <person name="Borrell J.S."/>
        </authorList>
    </citation>
    <scope>NUCLEOTIDE SEQUENCE [LARGE SCALE GENOMIC DNA]</scope>
    <source>
        <strain evidence="10">cv. Maze</strain>
        <tissue evidence="9">Seeds</tissue>
    </source>
</reference>
<keyword evidence="10" id="KW-1185">Reference proteome</keyword>
<feature type="compositionally biased region" description="Polar residues" evidence="7">
    <location>
        <begin position="825"/>
        <end position="840"/>
    </location>
</feature>
<feature type="domain" description="SWIM-type" evidence="8">
    <location>
        <begin position="636"/>
        <end position="672"/>
    </location>
</feature>
<keyword evidence="6" id="KW-0539">Nucleus</keyword>
<feature type="region of interest" description="Disordered" evidence="7">
    <location>
        <begin position="774"/>
        <end position="843"/>
    </location>
</feature>
<dbReference type="Pfam" id="PF04434">
    <property type="entry name" value="SWIM"/>
    <property type="match status" value="1"/>
</dbReference>
<comment type="caution">
    <text evidence="9">The sequence shown here is derived from an EMBL/GenBank/DDBJ whole genome shotgun (WGS) entry which is preliminary data.</text>
</comment>
<keyword evidence="2 6" id="KW-0479">Metal-binding</keyword>
<feature type="compositionally biased region" description="Basic residues" evidence="7">
    <location>
        <begin position="792"/>
        <end position="802"/>
    </location>
</feature>
<keyword evidence="3 5" id="KW-0863">Zinc-finger</keyword>
<dbReference type="Pfam" id="PF10551">
    <property type="entry name" value="MULE"/>
    <property type="match status" value="1"/>
</dbReference>
<dbReference type="InterPro" id="IPR031052">
    <property type="entry name" value="FHY3/FAR1"/>
</dbReference>
<feature type="region of interest" description="Disordered" evidence="7">
    <location>
        <begin position="86"/>
        <end position="107"/>
    </location>
</feature>
<dbReference type="InterPro" id="IPR007527">
    <property type="entry name" value="Znf_SWIM"/>
</dbReference>
<evidence type="ECO:0000256" key="6">
    <source>
        <dbReference type="RuleBase" id="RU367018"/>
    </source>
</evidence>
<keyword evidence="4 6" id="KW-0862">Zinc</keyword>
<evidence type="ECO:0000313" key="10">
    <source>
        <dbReference type="Proteomes" id="UP001222027"/>
    </source>
</evidence>
<dbReference type="GO" id="GO:0005634">
    <property type="term" value="C:nucleus"/>
    <property type="evidence" value="ECO:0007669"/>
    <property type="project" value="UniProtKB-SubCell"/>
</dbReference>
<evidence type="ECO:0000256" key="4">
    <source>
        <dbReference type="ARBA" id="ARBA00022833"/>
    </source>
</evidence>